<comment type="caution">
    <text evidence="4">The sequence shown here is derived from an EMBL/GenBank/DDBJ whole genome shotgun (WGS) entry which is preliminary data.</text>
</comment>
<dbReference type="SUPFAM" id="SSF55073">
    <property type="entry name" value="Nucleotide cyclase"/>
    <property type="match status" value="1"/>
</dbReference>
<dbReference type="InterPro" id="IPR050697">
    <property type="entry name" value="Adenylyl/Guanylyl_Cyclase_3/4"/>
</dbReference>
<dbReference type="Gene3D" id="3.30.70.1230">
    <property type="entry name" value="Nucleotide cyclase"/>
    <property type="match status" value="1"/>
</dbReference>
<dbReference type="InterPro" id="IPR029787">
    <property type="entry name" value="Nucleotide_cyclase"/>
</dbReference>
<feature type="transmembrane region" description="Helical" evidence="2">
    <location>
        <begin position="328"/>
        <end position="349"/>
    </location>
</feature>
<feature type="transmembrane region" description="Helical" evidence="2">
    <location>
        <begin position="361"/>
        <end position="379"/>
    </location>
</feature>
<reference evidence="4 5" key="1">
    <citation type="submission" date="2021-08" db="EMBL/GenBank/DDBJ databases">
        <title>Draft genome sequence of Spirulina subsalsa with high tolerance to salinity and hype-accumulation of phycocyanin.</title>
        <authorList>
            <person name="Pei H."/>
            <person name="Jiang L."/>
        </authorList>
    </citation>
    <scope>NUCLEOTIDE SEQUENCE [LARGE SCALE GENOMIC DNA]</scope>
    <source>
        <strain evidence="4 5">FACHB-351</strain>
    </source>
</reference>
<dbReference type="SMART" id="SM01080">
    <property type="entry name" value="CHASE2"/>
    <property type="match status" value="1"/>
</dbReference>
<dbReference type="PANTHER" id="PTHR43081">
    <property type="entry name" value="ADENYLATE CYCLASE, TERMINAL-DIFFERENTIATION SPECIFIC-RELATED"/>
    <property type="match status" value="1"/>
</dbReference>
<comment type="similarity">
    <text evidence="1">Belongs to the adenylyl cyclase class-3 family.</text>
</comment>
<feature type="domain" description="Guanylate cyclase" evidence="3">
    <location>
        <begin position="452"/>
        <end position="586"/>
    </location>
</feature>
<name>A0ABT3L5Y1_9CYAN</name>
<dbReference type="SMART" id="SM00044">
    <property type="entry name" value="CYCc"/>
    <property type="match status" value="1"/>
</dbReference>
<evidence type="ECO:0000313" key="4">
    <source>
        <dbReference type="EMBL" id="MCW6036918.1"/>
    </source>
</evidence>
<protein>
    <submittedName>
        <fullName evidence="4">Adenylate/guanylate cyclase domain-containing protein</fullName>
    </submittedName>
</protein>
<feature type="transmembrane region" description="Helical" evidence="2">
    <location>
        <begin position="385"/>
        <end position="408"/>
    </location>
</feature>
<keyword evidence="2" id="KW-0472">Membrane</keyword>
<evidence type="ECO:0000313" key="5">
    <source>
        <dbReference type="Proteomes" id="UP001526426"/>
    </source>
</evidence>
<evidence type="ECO:0000259" key="3">
    <source>
        <dbReference type="PROSITE" id="PS50125"/>
    </source>
</evidence>
<proteinExistence type="inferred from homology"/>
<evidence type="ECO:0000256" key="1">
    <source>
        <dbReference type="ARBA" id="ARBA00005381"/>
    </source>
</evidence>
<organism evidence="4 5">
    <name type="scientific">Spirulina subsalsa FACHB-351</name>
    <dbReference type="NCBI Taxonomy" id="234711"/>
    <lineage>
        <taxon>Bacteria</taxon>
        <taxon>Bacillati</taxon>
        <taxon>Cyanobacteriota</taxon>
        <taxon>Cyanophyceae</taxon>
        <taxon>Spirulinales</taxon>
        <taxon>Spirulinaceae</taxon>
        <taxon>Spirulina</taxon>
    </lineage>
</organism>
<keyword evidence="5" id="KW-1185">Reference proteome</keyword>
<gene>
    <name evidence="4" type="ORF">K4A83_11680</name>
</gene>
<dbReference type="Proteomes" id="UP001526426">
    <property type="component" value="Unassembled WGS sequence"/>
</dbReference>
<dbReference type="Pfam" id="PF00211">
    <property type="entry name" value="Guanylate_cyc"/>
    <property type="match status" value="1"/>
</dbReference>
<dbReference type="InterPro" id="IPR007890">
    <property type="entry name" value="CHASE2"/>
</dbReference>
<dbReference type="Pfam" id="PF05226">
    <property type="entry name" value="CHASE2"/>
    <property type="match status" value="1"/>
</dbReference>
<dbReference type="EMBL" id="JAIHOM010000050">
    <property type="protein sequence ID" value="MCW6036918.1"/>
    <property type="molecule type" value="Genomic_DNA"/>
</dbReference>
<sequence length="641" mass="71532">MSSPFPTPKRPFRWTHLLQSPRLRWSLIVLWAVGAGLLTAGDDRVTQSLERNTQSLLFQARLFLDPPDVPEEIVIVTLDDASLSAAQKFEGDPQRAEITELLQSYPWPRRTYGLVVERLLEAGAKTVTIDLLFDLPSGYGEEDDQAFQAVLERYVGKVTLGAAYLETMSEEGSEVQLFEPFAVLNSPNLSLGSVNFLTEANERVYRLGAVYQEQIASFLNLPIIPSLAQASLESAGMVIPPARGEGIFYWGLPHRTFPHVSFWRILDPEEWPRLEEAGVFRDKIVLIGTTSATFTDFQRTPVSERMPGVEVHGHAIATLLENKAMATLLPHFGLKGFIVTLAVLSLGLAVDRFVQRPGRQLLWGLGFMVLWLGGSYILFSYGQWILPTAIPAIALFLSSFSSFFLAAMSNQLEKLRLRNTLERYVAEPVVKEILKHPDSFYTMLPGHKLNVAVLFSDVRGFTTLSFQLPPEELIAQLNTYFHTMVEAIVQNNGTLDKFIGDAVMAEFGFPLSHGPEEDALNAIRAALTMRQDLALLRQYWQAENRQPLFNGIGISYGEVIAGDIGSWRRREYAVMGDTVNIASRVEGLTKELGTDILITESLYELVKDKVEVTDLGEHQLKGRSLPVRLYSLVGLSVKDGN</sequence>
<dbReference type="RefSeq" id="WP_265264740.1">
    <property type="nucleotide sequence ID" value="NZ_JAIHOM010000050.1"/>
</dbReference>
<keyword evidence="2" id="KW-1133">Transmembrane helix</keyword>
<dbReference type="CDD" id="cd07302">
    <property type="entry name" value="CHD"/>
    <property type="match status" value="1"/>
</dbReference>
<dbReference type="InterPro" id="IPR001054">
    <property type="entry name" value="A/G_cyclase"/>
</dbReference>
<accession>A0ABT3L5Y1</accession>
<keyword evidence="2" id="KW-0812">Transmembrane</keyword>
<dbReference type="PROSITE" id="PS50125">
    <property type="entry name" value="GUANYLATE_CYCLASE_2"/>
    <property type="match status" value="1"/>
</dbReference>
<dbReference type="PANTHER" id="PTHR43081:SF1">
    <property type="entry name" value="ADENYLATE CYCLASE, TERMINAL-DIFFERENTIATION SPECIFIC"/>
    <property type="match status" value="1"/>
</dbReference>
<evidence type="ECO:0000256" key="2">
    <source>
        <dbReference type="SAM" id="Phobius"/>
    </source>
</evidence>